<keyword evidence="4" id="KW-0281">Fimbrium</keyword>
<evidence type="ECO:0000256" key="2">
    <source>
        <dbReference type="ARBA" id="ARBA00006671"/>
    </source>
</evidence>
<dbReference type="InterPro" id="IPR000259">
    <property type="entry name" value="Adhesion_dom_fimbrial"/>
</dbReference>
<dbReference type="PANTHER" id="PTHR33420">
    <property type="entry name" value="FIMBRIAL SUBUNIT ELFA-RELATED"/>
    <property type="match status" value="1"/>
</dbReference>
<dbReference type="RefSeq" id="WP_088731381.1">
    <property type="nucleotide sequence ID" value="NZ_CP022118.1"/>
</dbReference>
<dbReference type="Pfam" id="PF00419">
    <property type="entry name" value="Fimbrial"/>
    <property type="match status" value="1"/>
</dbReference>
<evidence type="ECO:0000313" key="6">
    <source>
        <dbReference type="EMBL" id="ASG19091.1"/>
    </source>
</evidence>
<dbReference type="GO" id="GO:0043709">
    <property type="term" value="P:cell adhesion involved in single-species biofilm formation"/>
    <property type="evidence" value="ECO:0007669"/>
    <property type="project" value="TreeGrafter"/>
</dbReference>
<gene>
    <name evidence="6" type="ORF">LFZ25_24865</name>
</gene>
<reference evidence="6 7" key="1">
    <citation type="submission" date="2017-06" db="EMBL/GenBank/DDBJ databases">
        <title>Salmonella reference genomes for public health.</title>
        <authorList>
            <person name="Robertson J."/>
            <person name="Yoshida C."/>
            <person name="Gurnik S."/>
            <person name="Nash J."/>
        </authorList>
    </citation>
    <scope>NUCLEOTIDE SEQUENCE [LARGE SCALE GENOMIC DNA]</scope>
    <source>
        <strain evidence="6 7">S-1643</strain>
        <plasmid evidence="7">Plasmid unnamed1</plasmid>
    </source>
</reference>
<evidence type="ECO:0000256" key="1">
    <source>
        <dbReference type="ARBA" id="ARBA00004561"/>
    </source>
</evidence>
<feature type="domain" description="Fimbrial-type adhesion" evidence="5">
    <location>
        <begin position="33"/>
        <end position="179"/>
    </location>
</feature>
<evidence type="ECO:0000259" key="5">
    <source>
        <dbReference type="Pfam" id="PF00419"/>
    </source>
</evidence>
<dbReference type="EMBL" id="CP022118">
    <property type="protein sequence ID" value="ASG19091.1"/>
    <property type="molecule type" value="Genomic_DNA"/>
</dbReference>
<organism evidence="6 7">
    <name type="scientific">Salmonella enterica subsp. enterica serovar Macclesfield str. S-1643</name>
    <dbReference type="NCBI Taxonomy" id="1242107"/>
    <lineage>
        <taxon>Bacteria</taxon>
        <taxon>Pseudomonadati</taxon>
        <taxon>Pseudomonadota</taxon>
        <taxon>Gammaproteobacteria</taxon>
        <taxon>Enterobacterales</taxon>
        <taxon>Enterobacteriaceae</taxon>
        <taxon>Salmonella</taxon>
    </lineage>
</organism>
<geneLocation type="plasmid" evidence="6">
    <name>unnamed1</name>
</geneLocation>
<sequence>MNRENWPVTGAWLSLLLVAGCLHAVGAEGDILFKAALLDNVCTFEQEDTPLEVTFPVRALKYFQSYNRTETESFVIGLKNCSAITQGKLVSLAFSFPQTQIVDGVAMLKTAGDTGLVIALVDGQGRAIVPDHAVEPGRIENTGTGSVNRFTLGAYVLAPEGTRVRAGQYTATTTFTVSYR</sequence>
<keyword evidence="3" id="KW-0732">Signal</keyword>
<evidence type="ECO:0000256" key="4">
    <source>
        <dbReference type="ARBA" id="ARBA00023263"/>
    </source>
</evidence>
<evidence type="ECO:0000256" key="3">
    <source>
        <dbReference type="ARBA" id="ARBA00022729"/>
    </source>
</evidence>
<comment type="similarity">
    <text evidence="2">Belongs to the fimbrial protein family.</text>
</comment>
<dbReference type="SUPFAM" id="SSF49401">
    <property type="entry name" value="Bacterial adhesins"/>
    <property type="match status" value="1"/>
</dbReference>
<accession>A0A241PXJ3</accession>
<dbReference type="InterPro" id="IPR036937">
    <property type="entry name" value="Adhesion_dom_fimbrial_sf"/>
</dbReference>
<dbReference type="PANTHER" id="PTHR33420:SF3">
    <property type="entry name" value="FIMBRIAL SUBUNIT ELFA"/>
    <property type="match status" value="1"/>
</dbReference>
<dbReference type="PROSITE" id="PS51257">
    <property type="entry name" value="PROKAR_LIPOPROTEIN"/>
    <property type="match status" value="1"/>
</dbReference>
<dbReference type="InterPro" id="IPR008966">
    <property type="entry name" value="Adhesion_dom_sf"/>
</dbReference>
<protein>
    <submittedName>
        <fullName evidence="6">Pilus assembly protein FimA</fullName>
    </submittedName>
</protein>
<dbReference type="GO" id="GO:0009289">
    <property type="term" value="C:pilus"/>
    <property type="evidence" value="ECO:0007669"/>
    <property type="project" value="UniProtKB-SubCell"/>
</dbReference>
<comment type="subcellular location">
    <subcellularLocation>
        <location evidence="1">Fimbrium</location>
    </subcellularLocation>
</comment>
<evidence type="ECO:0000313" key="7">
    <source>
        <dbReference type="Proteomes" id="UP000197157"/>
    </source>
</evidence>
<dbReference type="Proteomes" id="UP000197157">
    <property type="component" value="Plasmid unnamed1"/>
</dbReference>
<dbReference type="AlphaFoldDB" id="A0A241PXJ3"/>
<proteinExistence type="inferred from homology"/>
<dbReference type="Gene3D" id="2.60.40.1090">
    <property type="entry name" value="Fimbrial-type adhesion domain"/>
    <property type="match status" value="1"/>
</dbReference>
<name>A0A241PXJ3_SALET</name>
<keyword evidence="6" id="KW-0614">Plasmid</keyword>
<dbReference type="InterPro" id="IPR050263">
    <property type="entry name" value="Bact_Fimbrial_Adh_Pro"/>
</dbReference>